<proteinExistence type="predicted"/>
<accession>A0AAU2JRJ5</accession>
<organism evidence="1">
    <name type="scientific">Streptomyces sp. NBC_00049</name>
    <dbReference type="NCBI Taxonomy" id="2903617"/>
    <lineage>
        <taxon>Bacteria</taxon>
        <taxon>Bacillati</taxon>
        <taxon>Actinomycetota</taxon>
        <taxon>Actinomycetes</taxon>
        <taxon>Kitasatosporales</taxon>
        <taxon>Streptomycetaceae</taxon>
        <taxon>Streptomyces</taxon>
    </lineage>
</organism>
<protein>
    <submittedName>
        <fullName evidence="1">Uncharacterized protein</fullName>
    </submittedName>
</protein>
<dbReference type="AlphaFoldDB" id="A0AAU2JRJ5"/>
<dbReference type="EMBL" id="CP108264">
    <property type="protein sequence ID" value="WTU74356.1"/>
    <property type="molecule type" value="Genomic_DNA"/>
</dbReference>
<sequence>MGALREHGKNALGGSVHGGMRNGWAGQWAAQARAAGGGLLGNLLADLADDGRRTSRAVQLRLPVEAAAAALRVPPEALPQTLERLADAGLLTYRLTGAGAEPVHAAITLHTPTVAAGG</sequence>
<evidence type="ECO:0000313" key="1">
    <source>
        <dbReference type="EMBL" id="WTU74356.1"/>
    </source>
</evidence>
<gene>
    <name evidence="1" type="ORF">OG327_14065</name>
</gene>
<reference evidence="1" key="1">
    <citation type="submission" date="2022-10" db="EMBL/GenBank/DDBJ databases">
        <title>The complete genomes of actinobacterial strains from the NBC collection.</title>
        <authorList>
            <person name="Joergensen T.S."/>
            <person name="Alvarez Arevalo M."/>
            <person name="Sterndorff E.B."/>
            <person name="Faurdal D."/>
            <person name="Vuksanovic O."/>
            <person name="Mourched A.-S."/>
            <person name="Charusanti P."/>
            <person name="Shaw S."/>
            <person name="Blin K."/>
            <person name="Weber T."/>
        </authorList>
    </citation>
    <scope>NUCLEOTIDE SEQUENCE</scope>
    <source>
        <strain evidence="1">NBC_00049</strain>
    </source>
</reference>
<name>A0AAU2JRJ5_9ACTN</name>